<dbReference type="Gene3D" id="3.90.930.1">
    <property type="match status" value="1"/>
</dbReference>
<evidence type="ECO:0008006" key="3">
    <source>
        <dbReference type="Google" id="ProtNLM"/>
    </source>
</evidence>
<dbReference type="Proteomes" id="UP001070176">
    <property type="component" value="Unassembled WGS sequence"/>
</dbReference>
<proteinExistence type="predicted"/>
<dbReference type="Pfam" id="PF07661">
    <property type="entry name" value="MORN_2"/>
    <property type="match status" value="2"/>
</dbReference>
<keyword evidence="2" id="KW-1185">Reference proteome</keyword>
<dbReference type="InterPro" id="IPR011652">
    <property type="entry name" value="MORN_2"/>
</dbReference>
<comment type="caution">
    <text evidence="1">The sequence shown here is derived from an EMBL/GenBank/DDBJ whole genome shotgun (WGS) entry which is preliminary data.</text>
</comment>
<evidence type="ECO:0000313" key="2">
    <source>
        <dbReference type="Proteomes" id="UP001070176"/>
    </source>
</evidence>
<name>A0ABT3Y523_9FLAO</name>
<evidence type="ECO:0000313" key="1">
    <source>
        <dbReference type="EMBL" id="MCX8533194.1"/>
    </source>
</evidence>
<accession>A0ABT3Y523</accession>
<dbReference type="RefSeq" id="WP_267281710.1">
    <property type="nucleotide sequence ID" value="NZ_JAOVZV010000015.1"/>
</dbReference>
<organism evidence="1 2">
    <name type="scientific">Chryseobacterium luquanense</name>
    <dbReference type="NCBI Taxonomy" id="2983766"/>
    <lineage>
        <taxon>Bacteria</taxon>
        <taxon>Pseudomonadati</taxon>
        <taxon>Bacteroidota</taxon>
        <taxon>Flavobacteriia</taxon>
        <taxon>Flavobacteriales</taxon>
        <taxon>Weeksellaceae</taxon>
        <taxon>Chryseobacterium group</taxon>
        <taxon>Chryseobacterium</taxon>
    </lineage>
</organism>
<sequence>MKHITFLSIISAISIINGCRKQNNTIKNIPSSIVQEKYDDSIISKKYHKNGKVESILYDKNKKKGELVFISYSPEGYIIEKQLRKDSLIVTKKDTCLCIFLSIKYFSNGKIKETGCQGEYNSMGVPVGTWKVFDSLGKVEESIYYHPDKFGNDYKIIKKYNQKGKLISEKTYNNDIQYENELIELKKIP</sequence>
<dbReference type="EMBL" id="JAOVZV010000015">
    <property type="protein sequence ID" value="MCX8533194.1"/>
    <property type="molecule type" value="Genomic_DNA"/>
</dbReference>
<reference evidence="1" key="1">
    <citation type="submission" date="2022-10" db="EMBL/GenBank/DDBJ databases">
        <title>Chryseobacterium sp. nov., a novel bacterial species.</title>
        <authorList>
            <person name="Cao Y."/>
        </authorList>
    </citation>
    <scope>NUCLEOTIDE SEQUENCE</scope>
    <source>
        <strain evidence="1">KC 927</strain>
    </source>
</reference>
<gene>
    <name evidence="1" type="ORF">OEA66_12610</name>
</gene>
<protein>
    <recommendedName>
        <fullName evidence="3">MORN repeat variant</fullName>
    </recommendedName>
</protein>